<comment type="caution">
    <text evidence="5">The sequence shown here is derived from an EMBL/GenBank/DDBJ whole genome shotgun (WGS) entry which is preliminary data.</text>
</comment>
<reference evidence="6" key="1">
    <citation type="submission" date="2017-11" db="EMBL/GenBank/DDBJ databases">
        <authorList>
            <person name="Zhu W."/>
        </authorList>
    </citation>
    <scope>NUCLEOTIDE SEQUENCE [LARGE SCALE GENOMIC DNA]</scope>
    <source>
        <strain evidence="6">CAU 1183</strain>
    </source>
</reference>
<dbReference type="Proteomes" id="UP000257143">
    <property type="component" value="Unassembled WGS sequence"/>
</dbReference>
<dbReference type="SUPFAM" id="SSF46689">
    <property type="entry name" value="Homeodomain-like"/>
    <property type="match status" value="1"/>
</dbReference>
<keyword evidence="1" id="KW-0678">Repressor</keyword>
<dbReference type="EMBL" id="PIOC01000032">
    <property type="protein sequence ID" value="RDW15813.1"/>
    <property type="molecule type" value="Genomic_DNA"/>
</dbReference>
<dbReference type="GO" id="GO:0003677">
    <property type="term" value="F:DNA binding"/>
    <property type="evidence" value="ECO:0007669"/>
    <property type="project" value="UniProtKB-UniRule"/>
</dbReference>
<name>A0A3D8PI93_9BACI</name>
<evidence type="ECO:0000256" key="2">
    <source>
        <dbReference type="ARBA" id="ARBA00023125"/>
    </source>
</evidence>
<protein>
    <submittedName>
        <fullName evidence="5">TetR family transcriptional regulator</fullName>
    </submittedName>
</protein>
<dbReference type="InterPro" id="IPR001647">
    <property type="entry name" value="HTH_TetR"/>
</dbReference>
<dbReference type="RefSeq" id="WP_115774867.1">
    <property type="nucleotide sequence ID" value="NZ_PIOC01000032.1"/>
</dbReference>
<proteinExistence type="predicted"/>
<keyword evidence="2 3" id="KW-0238">DNA-binding</keyword>
<evidence type="ECO:0000313" key="6">
    <source>
        <dbReference type="Proteomes" id="UP000257143"/>
    </source>
</evidence>
<evidence type="ECO:0000313" key="5">
    <source>
        <dbReference type="EMBL" id="RDW15813.1"/>
    </source>
</evidence>
<dbReference type="OrthoDB" id="9809994at2"/>
<dbReference type="PANTHER" id="PTHR43479">
    <property type="entry name" value="ACREF/ENVCD OPERON REPRESSOR-RELATED"/>
    <property type="match status" value="1"/>
</dbReference>
<dbReference type="PROSITE" id="PS50977">
    <property type="entry name" value="HTH_TETR_2"/>
    <property type="match status" value="1"/>
</dbReference>
<organism evidence="5 6">
    <name type="scientific">Oceanobacillus arenosus</name>
    <dbReference type="NCBI Taxonomy" id="1229153"/>
    <lineage>
        <taxon>Bacteria</taxon>
        <taxon>Bacillati</taxon>
        <taxon>Bacillota</taxon>
        <taxon>Bacilli</taxon>
        <taxon>Bacillales</taxon>
        <taxon>Bacillaceae</taxon>
        <taxon>Oceanobacillus</taxon>
    </lineage>
</organism>
<evidence type="ECO:0000256" key="3">
    <source>
        <dbReference type="PROSITE-ProRule" id="PRU00335"/>
    </source>
</evidence>
<feature type="DNA-binding region" description="H-T-H motif" evidence="3">
    <location>
        <begin position="26"/>
        <end position="45"/>
    </location>
</feature>
<dbReference type="Gene3D" id="1.10.357.10">
    <property type="entry name" value="Tetracycline Repressor, domain 2"/>
    <property type="match status" value="1"/>
</dbReference>
<evidence type="ECO:0000256" key="1">
    <source>
        <dbReference type="ARBA" id="ARBA00022491"/>
    </source>
</evidence>
<keyword evidence="6" id="KW-1185">Reference proteome</keyword>
<dbReference type="Pfam" id="PF00440">
    <property type="entry name" value="TetR_N"/>
    <property type="match status" value="1"/>
</dbReference>
<dbReference type="InterPro" id="IPR009057">
    <property type="entry name" value="Homeodomain-like_sf"/>
</dbReference>
<dbReference type="PANTHER" id="PTHR43479:SF11">
    <property type="entry name" value="ACREF_ENVCD OPERON REPRESSOR-RELATED"/>
    <property type="match status" value="1"/>
</dbReference>
<accession>A0A3D8PI93</accession>
<dbReference type="Gene3D" id="1.10.10.60">
    <property type="entry name" value="Homeodomain-like"/>
    <property type="match status" value="1"/>
</dbReference>
<dbReference type="PRINTS" id="PR00455">
    <property type="entry name" value="HTHTETR"/>
</dbReference>
<dbReference type="SUPFAM" id="SSF48498">
    <property type="entry name" value="Tetracyclin repressor-like, C-terminal domain"/>
    <property type="match status" value="1"/>
</dbReference>
<dbReference type="AlphaFoldDB" id="A0A3D8PI93"/>
<feature type="domain" description="HTH tetR-type" evidence="4">
    <location>
        <begin position="3"/>
        <end position="63"/>
    </location>
</feature>
<gene>
    <name evidence="5" type="ORF">CWR48_18985</name>
</gene>
<dbReference type="InterPro" id="IPR050624">
    <property type="entry name" value="HTH-type_Tx_Regulator"/>
</dbReference>
<sequence>MAVDRKKLIIDAATKSFSLFGYKATTMDQVAKIANVGKGTIYTYYANKEDLFKEIIGKMIEEMENEALAAINPELSFSENLHLVLYQVLEFRREHQLMVKLFQEEQEMRTPAVIEMLQEVENAIIAFISWRLKIAITKGYIKECDPQLTAFIMLKMYISLIVDWERTHRPLDKEAIAALFELYLIKGLSL</sequence>
<evidence type="ECO:0000259" key="4">
    <source>
        <dbReference type="PROSITE" id="PS50977"/>
    </source>
</evidence>
<dbReference type="InterPro" id="IPR036271">
    <property type="entry name" value="Tet_transcr_reg_TetR-rel_C_sf"/>
</dbReference>